<sequence length="242" mass="24921">TLGANFGSPRQTAMENEQLPAPPPSSSAGGTATTPSSTGTARPPAPQISVYSGIPDRQTVQVIQQALHRQPNTAAQYLQQMYAAQQQHLMLQTAALQQQHLTSAQLQSLAAVQQASLAANRQSSSSGGNGTQPAPTQQPTINLATSPAAAQLLNRAQSVTPGASGIAQQAVLLGNAASPALTASQAQMYLRAQMDPWGARHPAVGCQGPIGCLSSSCGVARTCRVPMVLLQDTQDPIGSLTL</sequence>
<reference evidence="2" key="1">
    <citation type="submission" date="2025-08" db="UniProtKB">
        <authorList>
            <consortium name="Ensembl"/>
        </authorList>
    </citation>
    <scope>IDENTIFICATION</scope>
</reference>
<keyword evidence="3" id="KW-1185">Reference proteome</keyword>
<evidence type="ECO:0000313" key="2">
    <source>
        <dbReference type="Ensembl" id="ENSANIP00000006429.1"/>
    </source>
</evidence>
<proteinExistence type="predicted"/>
<evidence type="ECO:0008006" key="4">
    <source>
        <dbReference type="Google" id="ProtNLM"/>
    </source>
</evidence>
<dbReference type="AlphaFoldDB" id="A0A8B9MBR9"/>
<evidence type="ECO:0000256" key="1">
    <source>
        <dbReference type="SAM" id="MobiDB-lite"/>
    </source>
</evidence>
<feature type="region of interest" description="Disordered" evidence="1">
    <location>
        <begin position="1"/>
        <end position="51"/>
    </location>
</feature>
<accession>A0A8B9MBR9</accession>
<reference evidence="2" key="2">
    <citation type="submission" date="2025-09" db="UniProtKB">
        <authorList>
            <consortium name="Ensembl"/>
        </authorList>
    </citation>
    <scope>IDENTIFICATION</scope>
</reference>
<feature type="region of interest" description="Disordered" evidence="1">
    <location>
        <begin position="120"/>
        <end position="140"/>
    </location>
</feature>
<protein>
    <recommendedName>
        <fullName evidence="4">PHC2 protein</fullName>
    </recommendedName>
</protein>
<organism evidence="2 3">
    <name type="scientific">Accipiter nisus</name>
    <name type="common">Eurasian sparrowhawk</name>
    <dbReference type="NCBI Taxonomy" id="211598"/>
    <lineage>
        <taxon>Eukaryota</taxon>
        <taxon>Metazoa</taxon>
        <taxon>Chordata</taxon>
        <taxon>Craniata</taxon>
        <taxon>Vertebrata</taxon>
        <taxon>Euteleostomi</taxon>
        <taxon>Archelosauria</taxon>
        <taxon>Archosauria</taxon>
        <taxon>Dinosauria</taxon>
        <taxon>Saurischia</taxon>
        <taxon>Theropoda</taxon>
        <taxon>Coelurosauria</taxon>
        <taxon>Aves</taxon>
        <taxon>Neognathae</taxon>
        <taxon>Neoaves</taxon>
        <taxon>Telluraves</taxon>
        <taxon>Accipitrimorphae</taxon>
        <taxon>Accipitriformes</taxon>
        <taxon>Accipitridae</taxon>
        <taxon>Accipitrinae</taxon>
        <taxon>Accipiter</taxon>
    </lineage>
</organism>
<feature type="compositionally biased region" description="Low complexity" evidence="1">
    <location>
        <begin position="26"/>
        <end position="42"/>
    </location>
</feature>
<evidence type="ECO:0000313" key="3">
    <source>
        <dbReference type="Proteomes" id="UP000694541"/>
    </source>
</evidence>
<dbReference type="Ensembl" id="ENSANIT00000006645.1">
    <property type="protein sequence ID" value="ENSANIP00000006429.1"/>
    <property type="gene ID" value="ENSANIG00000004334.1"/>
</dbReference>
<name>A0A8B9MBR9_9AVES</name>
<dbReference type="Proteomes" id="UP000694541">
    <property type="component" value="Unplaced"/>
</dbReference>